<evidence type="ECO:0000313" key="4">
    <source>
        <dbReference type="Proteomes" id="UP000663844"/>
    </source>
</evidence>
<evidence type="ECO:0000256" key="1">
    <source>
        <dbReference type="SAM" id="Coils"/>
    </source>
</evidence>
<comment type="caution">
    <text evidence="3">The sequence shown here is derived from an EMBL/GenBank/DDBJ whole genome shotgun (WGS) entry which is preliminary data.</text>
</comment>
<organism evidence="3 4">
    <name type="scientific">Adineta steineri</name>
    <dbReference type="NCBI Taxonomy" id="433720"/>
    <lineage>
        <taxon>Eukaryota</taxon>
        <taxon>Metazoa</taxon>
        <taxon>Spiralia</taxon>
        <taxon>Gnathifera</taxon>
        <taxon>Rotifera</taxon>
        <taxon>Eurotatoria</taxon>
        <taxon>Bdelloidea</taxon>
        <taxon>Adinetida</taxon>
        <taxon>Adinetidae</taxon>
        <taxon>Adineta</taxon>
    </lineage>
</organism>
<protein>
    <submittedName>
        <fullName evidence="3">Uncharacterized protein</fullName>
    </submittedName>
</protein>
<keyword evidence="1" id="KW-0175">Coiled coil</keyword>
<sequence>MHSNDTNNELINVPQHIQKQQQYEQKKKNRGNRKLQRYRRKLRKYGMHPDDIISLVDPQTDIDSQENSNILNQTVISKQCLVSSGQQRKNMKIKKNLKRLTHINEINSFKTIQTLKTIWIIEHNLIDYTDISDQTFFHILSTACDANTDKHKCLLNEKQKQIQLVRHYATLIDRLSYAKLQVLQWNYYHHIGTTQHIGTRRISKQLAEKNSICYKYGKPKTLIDQRLKKSQEELQQAQHAVQYFEEIILCNAAPHMDCHSKIQSLSSILQKFVHQMQENIRDAYEYKRRKLRIWQATEKQTMLDEQVALSEKRRSSKQVPPASVLLDYMIHHIDIMLSKPKDTIEQNALTNVSHDQLEKINQLKHDIIQFEMQSAVINAIEARRLHMIKRAKYLLQHKLIASATRIWRVTTKHIMKNEQIAILEQRLISKQPLPASTLFDHTINRIETSLTQLDNVMVQDDKSIIFPSSQFDTMNQSKHNIINQSIITAREMAENSAQIILDETQKLLSFKHDDQHSHEVHMTVVNAIEDRRFHMMQCGNHMIKEKLAIYLRQN</sequence>
<evidence type="ECO:0000256" key="2">
    <source>
        <dbReference type="SAM" id="MobiDB-lite"/>
    </source>
</evidence>
<accession>A0A818ZN10</accession>
<feature type="region of interest" description="Disordered" evidence="2">
    <location>
        <begin position="17"/>
        <end position="36"/>
    </location>
</feature>
<evidence type="ECO:0000313" key="3">
    <source>
        <dbReference type="EMBL" id="CAF3765855.1"/>
    </source>
</evidence>
<feature type="compositionally biased region" description="Basic residues" evidence="2">
    <location>
        <begin position="27"/>
        <end position="36"/>
    </location>
</feature>
<reference evidence="3" key="1">
    <citation type="submission" date="2021-02" db="EMBL/GenBank/DDBJ databases">
        <authorList>
            <person name="Nowell W R."/>
        </authorList>
    </citation>
    <scope>NUCLEOTIDE SEQUENCE</scope>
</reference>
<dbReference type="EMBL" id="CAJOAZ010001109">
    <property type="protein sequence ID" value="CAF3765855.1"/>
    <property type="molecule type" value="Genomic_DNA"/>
</dbReference>
<dbReference type="Proteomes" id="UP000663844">
    <property type="component" value="Unassembled WGS sequence"/>
</dbReference>
<feature type="coiled-coil region" evidence="1">
    <location>
        <begin position="220"/>
        <end position="247"/>
    </location>
</feature>
<dbReference type="AlphaFoldDB" id="A0A818ZN10"/>
<proteinExistence type="predicted"/>
<gene>
    <name evidence="3" type="ORF">OXD698_LOCUS16297</name>
</gene>
<name>A0A818ZN10_9BILA</name>